<dbReference type="Gene3D" id="3.40.50.1000">
    <property type="entry name" value="HAD superfamily/HAD-like"/>
    <property type="match status" value="1"/>
</dbReference>
<evidence type="ECO:0000313" key="1">
    <source>
        <dbReference type="EMBL" id="AOM79580.1"/>
    </source>
</evidence>
<dbReference type="AlphaFoldDB" id="A0A1D7QLP5"/>
<organism evidence="1 2">
    <name type="scientific">Pedobacter steynii</name>
    <dbReference type="NCBI Taxonomy" id="430522"/>
    <lineage>
        <taxon>Bacteria</taxon>
        <taxon>Pseudomonadati</taxon>
        <taxon>Bacteroidota</taxon>
        <taxon>Sphingobacteriia</taxon>
        <taxon>Sphingobacteriales</taxon>
        <taxon>Sphingobacteriaceae</taxon>
        <taxon>Pedobacter</taxon>
    </lineage>
</organism>
<dbReference type="Proteomes" id="UP000094313">
    <property type="component" value="Chromosome"/>
</dbReference>
<accession>A0A1D7QLP5</accession>
<dbReference type="OrthoDB" id="9797743at2"/>
<evidence type="ECO:0000313" key="2">
    <source>
        <dbReference type="Proteomes" id="UP000094313"/>
    </source>
</evidence>
<protein>
    <submittedName>
        <fullName evidence="1">Uncharacterized protein</fullName>
    </submittedName>
</protein>
<dbReference type="InterPro" id="IPR023214">
    <property type="entry name" value="HAD_sf"/>
</dbReference>
<sequence length="131" mass="14912">METVGVKEVLKDLELPYFVLSTDSKTKIEDVLRKAGLNSFFTEEQIFSESMSFPDAAKAIGLEPSECAVVDHSKIGMELAKKGDFWIFGKSEGAIKDEFENKGIFMFNEFYELRELIDLFNAEVDLETKKH</sequence>
<reference evidence="1 2" key="1">
    <citation type="submission" date="2016-08" db="EMBL/GenBank/DDBJ databases">
        <authorList>
            <person name="Seilhamer J.J."/>
        </authorList>
    </citation>
    <scope>NUCLEOTIDE SEQUENCE [LARGE SCALE GENOMIC DNA]</scope>
    <source>
        <strain evidence="1 2">DX4</strain>
    </source>
</reference>
<dbReference type="KEGG" id="psty:BFS30_21940"/>
<keyword evidence="2" id="KW-1185">Reference proteome</keyword>
<proteinExistence type="predicted"/>
<dbReference type="InterPro" id="IPR036412">
    <property type="entry name" value="HAD-like_sf"/>
</dbReference>
<dbReference type="RefSeq" id="WP_069381242.1">
    <property type="nucleotide sequence ID" value="NZ_CP017141.1"/>
</dbReference>
<name>A0A1D7QLP5_9SPHI</name>
<dbReference type="EMBL" id="CP017141">
    <property type="protein sequence ID" value="AOM79580.1"/>
    <property type="molecule type" value="Genomic_DNA"/>
</dbReference>
<gene>
    <name evidence="1" type="ORF">BFS30_21940</name>
</gene>
<dbReference type="SUPFAM" id="SSF56784">
    <property type="entry name" value="HAD-like"/>
    <property type="match status" value="1"/>
</dbReference>